<organism evidence="9 10">
    <name type="scientific">Silvibacterium bohemicum</name>
    <dbReference type="NCBI Taxonomy" id="1577686"/>
    <lineage>
        <taxon>Bacteria</taxon>
        <taxon>Pseudomonadati</taxon>
        <taxon>Acidobacteriota</taxon>
        <taxon>Terriglobia</taxon>
        <taxon>Terriglobales</taxon>
        <taxon>Acidobacteriaceae</taxon>
        <taxon>Silvibacterium</taxon>
    </lineage>
</organism>
<dbReference type="Pfam" id="PF13620">
    <property type="entry name" value="CarboxypepD_reg"/>
    <property type="match status" value="1"/>
</dbReference>
<dbReference type="GO" id="GO:0009279">
    <property type="term" value="C:cell outer membrane"/>
    <property type="evidence" value="ECO:0007669"/>
    <property type="project" value="UniProtKB-SubCell"/>
</dbReference>
<name>A0A841JSU5_9BACT</name>
<accession>A0A841JSU5</accession>
<keyword evidence="3" id="KW-1134">Transmembrane beta strand</keyword>
<gene>
    <name evidence="9" type="ORF">HNQ77_002338</name>
</gene>
<evidence type="ECO:0000256" key="2">
    <source>
        <dbReference type="ARBA" id="ARBA00022448"/>
    </source>
</evidence>
<evidence type="ECO:0000256" key="5">
    <source>
        <dbReference type="ARBA" id="ARBA00023136"/>
    </source>
</evidence>
<feature type="region of interest" description="Disordered" evidence="7">
    <location>
        <begin position="1"/>
        <end position="22"/>
    </location>
</feature>
<dbReference type="GO" id="GO:0015344">
    <property type="term" value="F:siderophore uptake transmembrane transporter activity"/>
    <property type="evidence" value="ECO:0007669"/>
    <property type="project" value="TreeGrafter"/>
</dbReference>
<dbReference type="EMBL" id="JACHEK010000004">
    <property type="protein sequence ID" value="MBB6144386.1"/>
    <property type="molecule type" value="Genomic_DNA"/>
</dbReference>
<dbReference type="InterPro" id="IPR057601">
    <property type="entry name" value="Oar-like_b-barrel"/>
</dbReference>
<feature type="domain" description="TonB-dependent transporter Oar-like beta-barrel" evidence="8">
    <location>
        <begin position="219"/>
        <end position="314"/>
    </location>
</feature>
<evidence type="ECO:0000313" key="10">
    <source>
        <dbReference type="Proteomes" id="UP000538666"/>
    </source>
</evidence>
<dbReference type="SUPFAM" id="SSF49464">
    <property type="entry name" value="Carboxypeptidase regulatory domain-like"/>
    <property type="match status" value="1"/>
</dbReference>
<dbReference type="AlphaFoldDB" id="A0A841JSU5"/>
<dbReference type="SUPFAM" id="SSF56935">
    <property type="entry name" value="Porins"/>
    <property type="match status" value="1"/>
</dbReference>
<comment type="subcellular location">
    <subcellularLocation>
        <location evidence="1">Cell outer membrane</location>
        <topology evidence="1">Multi-pass membrane protein</topology>
    </subcellularLocation>
</comment>
<keyword evidence="10" id="KW-1185">Reference proteome</keyword>
<dbReference type="InterPro" id="IPR008969">
    <property type="entry name" value="CarboxyPept-like_regulatory"/>
</dbReference>
<dbReference type="Proteomes" id="UP000538666">
    <property type="component" value="Unassembled WGS sequence"/>
</dbReference>
<dbReference type="InterPro" id="IPR036942">
    <property type="entry name" value="Beta-barrel_TonB_sf"/>
</dbReference>
<dbReference type="Gene3D" id="2.40.170.20">
    <property type="entry name" value="TonB-dependent receptor, beta-barrel domain"/>
    <property type="match status" value="1"/>
</dbReference>
<feature type="compositionally biased region" description="Polar residues" evidence="7">
    <location>
        <begin position="10"/>
        <end position="22"/>
    </location>
</feature>
<keyword evidence="2" id="KW-0813">Transport</keyword>
<evidence type="ECO:0000256" key="1">
    <source>
        <dbReference type="ARBA" id="ARBA00004571"/>
    </source>
</evidence>
<comment type="caution">
    <text evidence="9">The sequence shown here is derived from an EMBL/GenBank/DDBJ whole genome shotgun (WGS) entry which is preliminary data.</text>
</comment>
<keyword evidence="4" id="KW-0812">Transmembrane</keyword>
<dbReference type="GO" id="GO:0044718">
    <property type="term" value="P:siderophore transmembrane transport"/>
    <property type="evidence" value="ECO:0007669"/>
    <property type="project" value="TreeGrafter"/>
</dbReference>
<evidence type="ECO:0000256" key="3">
    <source>
        <dbReference type="ARBA" id="ARBA00022452"/>
    </source>
</evidence>
<proteinExistence type="predicted"/>
<dbReference type="Pfam" id="PF25183">
    <property type="entry name" value="OMP_b-brl_4"/>
    <property type="match status" value="2"/>
</dbReference>
<feature type="domain" description="TonB-dependent transporter Oar-like beta-barrel" evidence="8">
    <location>
        <begin position="318"/>
        <end position="978"/>
    </location>
</feature>
<sequence>MSKAGIALRNTDTNQQQSVSSGNAGNAVFPFVKPGHYALTVSKPQFADITVDNIVLNVGDDKHLKLILKVGPSTETIEVDGSGTTINTTDASVSTVIDSRFVSNIPLNGRTFQSLILSTPGAITNSPQVNSGQLGTTGEFSINGQRTESNYYTVDGASANTGAPLGPNQASVGGSLPTSTALGTTQGLVSVDALQEFRVESSTYSAEFGRSPGGQFSFVTRSGTNDWHGAVFDYFRNDALDANSWFNNNTVPVTKKTAERQNDFGGTLGGPIRIPHVYNGADRSFFFFSYEGLRLVQPSPVSVNAVPDVALRESTSGALQQALNAFPLPTIGYPDLTSGMGQFVGAWSNPSQLDATSARLDHNVSQKIHLFFRFSNTPSYTKARGTSTDSSTPSVILNSTYLSRTYTFGATVSFTPNITNDLRLSLSTNGTSYQYSDDNFGGAIPVDLFALQGIPSANSEVSLSPGFGGYYPAISESGTVRGQQKQWNIVDTIALRQGAHAFKLGIDWRKLTPTIPVQIANASYNYFSEATTAANNVDLGSGTSTAANDPIYANFSAFAQDEWKVSSRINVSMGVRWDINPAPSVSHGPTPYTVVGLNNIATMTLAPQGTSLWRTDWFGIAPRLGVAYVAHNSPNWETVFRSGAGIYFDTGQQTGSQGFQGPGFSANNYFGTDYGTSASFPVAPNVVAPSITNPPSAPYAYIFTYSPRLQLPYTLQWNASLEQALGHSQSVTLSYVGANGRKLLREQFSDISSINPNFGYLYVFTNGLTSTYNALQFKYQRQVTRGLQVLASYTWSHALDYGSQDDAFPYKYGNSDLDVRNNATSAVSYDLPHTRGASWLRTLSSDWGLDGRFTARTAFPITLNGSSYVDPATHATEYGGLNLLGGVPLYLSGSVYPGGRRINPDAFTMPTSGQAGNAPRNFVRGFGAAQGDIAIRRSFPIHDRLRGQFRAEAFNISNHPNFGFIGATCGGTVGGTCTNVQFGLATEILAQSLGNLSPLYQMGGPRSLQLNLKFTW</sequence>
<dbReference type="InterPro" id="IPR039426">
    <property type="entry name" value="TonB-dep_rcpt-like"/>
</dbReference>
<evidence type="ECO:0000256" key="4">
    <source>
        <dbReference type="ARBA" id="ARBA00022692"/>
    </source>
</evidence>
<evidence type="ECO:0000256" key="6">
    <source>
        <dbReference type="ARBA" id="ARBA00023237"/>
    </source>
</evidence>
<evidence type="ECO:0000313" key="9">
    <source>
        <dbReference type="EMBL" id="MBB6144386.1"/>
    </source>
</evidence>
<keyword evidence="6" id="KW-0998">Cell outer membrane</keyword>
<evidence type="ECO:0000256" key="7">
    <source>
        <dbReference type="SAM" id="MobiDB-lite"/>
    </source>
</evidence>
<protein>
    <recommendedName>
        <fullName evidence="8">TonB-dependent transporter Oar-like beta-barrel domain-containing protein</fullName>
    </recommendedName>
</protein>
<dbReference type="PANTHER" id="PTHR30069:SF46">
    <property type="entry name" value="OAR PROTEIN"/>
    <property type="match status" value="1"/>
</dbReference>
<evidence type="ECO:0000259" key="8">
    <source>
        <dbReference type="Pfam" id="PF25183"/>
    </source>
</evidence>
<reference evidence="9 10" key="1">
    <citation type="submission" date="2020-08" db="EMBL/GenBank/DDBJ databases">
        <title>Genomic Encyclopedia of Type Strains, Phase IV (KMG-IV): sequencing the most valuable type-strain genomes for metagenomic binning, comparative biology and taxonomic classification.</title>
        <authorList>
            <person name="Goeker M."/>
        </authorList>
    </citation>
    <scope>NUCLEOTIDE SEQUENCE [LARGE SCALE GENOMIC DNA]</scope>
    <source>
        <strain evidence="9 10">DSM 103733</strain>
    </source>
</reference>
<keyword evidence="5" id="KW-0472">Membrane</keyword>
<dbReference type="PANTHER" id="PTHR30069">
    <property type="entry name" value="TONB-DEPENDENT OUTER MEMBRANE RECEPTOR"/>
    <property type="match status" value="1"/>
</dbReference>